<dbReference type="Gene3D" id="1.10.10.10">
    <property type="entry name" value="Winged helix-like DNA-binding domain superfamily/Winged helix DNA-binding domain"/>
    <property type="match status" value="1"/>
</dbReference>
<dbReference type="OrthoDB" id="7173258at2"/>
<evidence type="ECO:0000256" key="3">
    <source>
        <dbReference type="ARBA" id="ARBA00023163"/>
    </source>
</evidence>
<evidence type="ECO:0000256" key="2">
    <source>
        <dbReference type="ARBA" id="ARBA00023125"/>
    </source>
</evidence>
<gene>
    <name evidence="5" type="ORF">H0A68_03835</name>
</gene>
<protein>
    <submittedName>
        <fullName evidence="5">GntR family transcriptional regulator</fullName>
    </submittedName>
</protein>
<dbReference type="CDD" id="cd07377">
    <property type="entry name" value="WHTH_GntR"/>
    <property type="match status" value="1"/>
</dbReference>
<keyword evidence="3" id="KW-0804">Transcription</keyword>
<dbReference type="PANTHER" id="PTHR44846:SF1">
    <property type="entry name" value="MANNOSYL-D-GLYCERATE TRANSPORT_METABOLISM SYSTEM REPRESSOR MNGR-RELATED"/>
    <property type="match status" value="1"/>
</dbReference>
<dbReference type="RefSeq" id="WP_129967910.1">
    <property type="nucleotide sequence ID" value="NZ_JACCEW010000001.1"/>
</dbReference>
<accession>A0A853FBR7</accession>
<dbReference type="SUPFAM" id="SSF64288">
    <property type="entry name" value="Chorismate lyase-like"/>
    <property type="match status" value="1"/>
</dbReference>
<keyword evidence="1" id="KW-0805">Transcription regulation</keyword>
<comment type="caution">
    <text evidence="5">The sequence shown here is derived from an EMBL/GenBank/DDBJ whole genome shotgun (WGS) entry which is preliminary data.</text>
</comment>
<dbReference type="Pfam" id="PF00392">
    <property type="entry name" value="GntR"/>
    <property type="match status" value="1"/>
</dbReference>
<dbReference type="InterPro" id="IPR000524">
    <property type="entry name" value="Tscrpt_reg_HTH_GntR"/>
</dbReference>
<dbReference type="InterPro" id="IPR036390">
    <property type="entry name" value="WH_DNA-bd_sf"/>
</dbReference>
<dbReference type="GO" id="GO:0003700">
    <property type="term" value="F:DNA-binding transcription factor activity"/>
    <property type="evidence" value="ECO:0007669"/>
    <property type="project" value="InterPro"/>
</dbReference>
<sequence length="266" mass="29951">MTQPSEAFLDVLARRLAHYARPGLPKYMVLRDAVSGVIATGAIASGTRLPTESEWARQLPLSLGTIQRALRMLAEDGVVMRKQGDGTYVAGDESGTMHAPMHCRFLNDDASGYLPVYPKILSRYQAAEHGRWTPHLGCERSLCIERQLDIGHEFSIFSRFYIDPERVPTFSRLSLPRLASENFKEIIVRETAQTIGRINQFLVSATFDARMASVLNVRADSAGQCLIIFAYLGKENPIYYQELYIPPNNRVHHLSNDAREEAAFEY</sequence>
<dbReference type="Proteomes" id="UP000580517">
    <property type="component" value="Unassembled WGS sequence"/>
</dbReference>
<name>A0A853FBR7_9BURK</name>
<reference evidence="5 6" key="1">
    <citation type="submission" date="2020-07" db="EMBL/GenBank/DDBJ databases">
        <title>Taxonomic revisions and descriptions of new bacterial species based on genomic comparisons in the high-G+C-content subgroup of the family Alcaligenaceae.</title>
        <authorList>
            <person name="Szabo A."/>
            <person name="Felfoldi T."/>
        </authorList>
    </citation>
    <scope>NUCLEOTIDE SEQUENCE [LARGE SCALE GENOMIC DNA]</scope>
    <source>
        <strain evidence="5 6">DSM 25264</strain>
    </source>
</reference>
<dbReference type="GO" id="GO:0003677">
    <property type="term" value="F:DNA binding"/>
    <property type="evidence" value="ECO:0007669"/>
    <property type="project" value="UniProtKB-KW"/>
</dbReference>
<dbReference type="InterPro" id="IPR028978">
    <property type="entry name" value="Chorismate_lyase_/UTRA_dom_sf"/>
</dbReference>
<keyword evidence="6" id="KW-1185">Reference proteome</keyword>
<dbReference type="AlphaFoldDB" id="A0A853FBR7"/>
<dbReference type="GO" id="GO:0045892">
    <property type="term" value="P:negative regulation of DNA-templated transcription"/>
    <property type="evidence" value="ECO:0007669"/>
    <property type="project" value="TreeGrafter"/>
</dbReference>
<evidence type="ECO:0000313" key="5">
    <source>
        <dbReference type="EMBL" id="NYT35991.1"/>
    </source>
</evidence>
<feature type="domain" description="HTH gntR-type" evidence="4">
    <location>
        <begin position="24"/>
        <end position="92"/>
    </location>
</feature>
<keyword evidence="2" id="KW-0238">DNA-binding</keyword>
<evidence type="ECO:0000256" key="1">
    <source>
        <dbReference type="ARBA" id="ARBA00023015"/>
    </source>
</evidence>
<evidence type="ECO:0000259" key="4">
    <source>
        <dbReference type="PROSITE" id="PS50949"/>
    </source>
</evidence>
<dbReference type="InterPro" id="IPR050679">
    <property type="entry name" value="Bact_HTH_transcr_reg"/>
</dbReference>
<dbReference type="InterPro" id="IPR036388">
    <property type="entry name" value="WH-like_DNA-bd_sf"/>
</dbReference>
<organism evidence="5 6">
    <name type="scientific">Allopusillimonas soli</name>
    <dbReference type="NCBI Taxonomy" id="659016"/>
    <lineage>
        <taxon>Bacteria</taxon>
        <taxon>Pseudomonadati</taxon>
        <taxon>Pseudomonadota</taxon>
        <taxon>Betaproteobacteria</taxon>
        <taxon>Burkholderiales</taxon>
        <taxon>Alcaligenaceae</taxon>
        <taxon>Allopusillimonas</taxon>
    </lineage>
</organism>
<dbReference type="EMBL" id="JACCEW010000001">
    <property type="protein sequence ID" value="NYT35991.1"/>
    <property type="molecule type" value="Genomic_DNA"/>
</dbReference>
<dbReference type="PANTHER" id="PTHR44846">
    <property type="entry name" value="MANNOSYL-D-GLYCERATE TRANSPORT/METABOLISM SYSTEM REPRESSOR MNGR-RELATED"/>
    <property type="match status" value="1"/>
</dbReference>
<dbReference type="SUPFAM" id="SSF46785">
    <property type="entry name" value="Winged helix' DNA-binding domain"/>
    <property type="match status" value="1"/>
</dbReference>
<dbReference type="Gene3D" id="3.40.1410.10">
    <property type="entry name" value="Chorismate lyase-like"/>
    <property type="match status" value="1"/>
</dbReference>
<evidence type="ECO:0000313" key="6">
    <source>
        <dbReference type="Proteomes" id="UP000580517"/>
    </source>
</evidence>
<dbReference type="SMART" id="SM00345">
    <property type="entry name" value="HTH_GNTR"/>
    <property type="match status" value="1"/>
</dbReference>
<dbReference type="PROSITE" id="PS50949">
    <property type="entry name" value="HTH_GNTR"/>
    <property type="match status" value="1"/>
</dbReference>
<proteinExistence type="predicted"/>